<name>A0AAV1D662_OLDCO</name>
<evidence type="ECO:0000256" key="3">
    <source>
        <dbReference type="PROSITE-ProRule" id="PRU01191"/>
    </source>
</evidence>
<sequence length="499" mass="56658">MADFFEFQEVQEWHDVESFWEDIDYVAQPEEVEQCSSNSSCSIPPLKSAEILKNYGSKLKRLRDESSISNQKTIISCLEAMRLAKVRLIQLNSQKVDVISGVKGCFGSILTSPGFTSDVSEDLEIALLIQAAAEKISNGQMVVAKKLINVCFRTASVTGTPVQRIVYYFAEAFQDRIDQEWGIMSSSEFLAEKTWEKSDADYLDRVLVNPERTATQHEQPYCLVTQFAATESILENVASHRRVHLIDFSLENGSQWILIMQALAARTEFPLQLLKITAVGTCKPVMEKTGKWLASFAETIHLPFSFNVVVSDLKSLSRDLFAIEDDEAVAIYSMFRLWTFLPWPNHLRAFLGVIKSLKPCVMLTRELEVSTASPEFLKRFDELLFFSGAMFDCLNACCEQHVEYRKQTEASFREMIHNTLTAEGAERYQRQEKIAFWRTLFASFGIVESDLSRLALCQGNLLLKRSDRYASCSLAMDGKCLIMGWNGTPLESLSAWKFH</sequence>
<keyword evidence="1" id="KW-0805">Transcription regulation</keyword>
<dbReference type="AlphaFoldDB" id="A0AAV1D662"/>
<dbReference type="Pfam" id="PF03514">
    <property type="entry name" value="GRAS"/>
    <property type="match status" value="1"/>
</dbReference>
<comment type="caution">
    <text evidence="3">Lacks conserved residue(s) required for the propagation of feature annotation.</text>
</comment>
<dbReference type="Proteomes" id="UP001161247">
    <property type="component" value="Chromosome 4"/>
</dbReference>
<dbReference type="PANTHER" id="PTHR31636">
    <property type="entry name" value="OSJNBA0084A10.13 PROTEIN-RELATED"/>
    <property type="match status" value="1"/>
</dbReference>
<organism evidence="4 5">
    <name type="scientific">Oldenlandia corymbosa var. corymbosa</name>
    <dbReference type="NCBI Taxonomy" id="529605"/>
    <lineage>
        <taxon>Eukaryota</taxon>
        <taxon>Viridiplantae</taxon>
        <taxon>Streptophyta</taxon>
        <taxon>Embryophyta</taxon>
        <taxon>Tracheophyta</taxon>
        <taxon>Spermatophyta</taxon>
        <taxon>Magnoliopsida</taxon>
        <taxon>eudicotyledons</taxon>
        <taxon>Gunneridae</taxon>
        <taxon>Pentapetalae</taxon>
        <taxon>asterids</taxon>
        <taxon>lamiids</taxon>
        <taxon>Gentianales</taxon>
        <taxon>Rubiaceae</taxon>
        <taxon>Rubioideae</taxon>
        <taxon>Spermacoceae</taxon>
        <taxon>Hedyotis-Oldenlandia complex</taxon>
        <taxon>Oldenlandia</taxon>
    </lineage>
</organism>
<protein>
    <submittedName>
        <fullName evidence="4">OLC1v1001754C2</fullName>
    </submittedName>
</protein>
<dbReference type="EMBL" id="OX459121">
    <property type="protein sequence ID" value="CAI9103297.1"/>
    <property type="molecule type" value="Genomic_DNA"/>
</dbReference>
<evidence type="ECO:0000256" key="2">
    <source>
        <dbReference type="ARBA" id="ARBA00023163"/>
    </source>
</evidence>
<evidence type="ECO:0000313" key="4">
    <source>
        <dbReference type="EMBL" id="CAI9103297.1"/>
    </source>
</evidence>
<evidence type="ECO:0000256" key="1">
    <source>
        <dbReference type="ARBA" id="ARBA00023015"/>
    </source>
</evidence>
<proteinExistence type="inferred from homology"/>
<dbReference type="PROSITE" id="PS50985">
    <property type="entry name" value="GRAS"/>
    <property type="match status" value="1"/>
</dbReference>
<evidence type="ECO:0000313" key="5">
    <source>
        <dbReference type="Proteomes" id="UP001161247"/>
    </source>
</evidence>
<keyword evidence="2" id="KW-0804">Transcription</keyword>
<comment type="similarity">
    <text evidence="3">Belongs to the GRAS family.</text>
</comment>
<accession>A0AAV1D662</accession>
<dbReference type="InterPro" id="IPR005202">
    <property type="entry name" value="TF_GRAS"/>
</dbReference>
<feature type="region of interest" description="SAW" evidence="3">
    <location>
        <begin position="421"/>
        <end position="497"/>
    </location>
</feature>
<gene>
    <name evidence="4" type="ORF">OLC1_LOCUS12499</name>
</gene>
<keyword evidence="5" id="KW-1185">Reference proteome</keyword>
<reference evidence="4" key="1">
    <citation type="submission" date="2023-03" db="EMBL/GenBank/DDBJ databases">
        <authorList>
            <person name="Julca I."/>
        </authorList>
    </citation>
    <scope>NUCLEOTIDE SEQUENCE</scope>
</reference>